<accession>A0A9E8ZD11</accession>
<dbReference type="Proteomes" id="UP001163152">
    <property type="component" value="Chromosome"/>
</dbReference>
<name>A0A9E8ZD11_9CYAN</name>
<sequence length="135" mass="14277">MTKAIFAVSQQSTIHGAGDSMVAVLEHRFSGGHGMPCTIAPPSGNPILSPLALLQRDIVPIISPLVSVEGGIDGEVNDGAVFTGIDFIPAFIANVVSDCGAFDRWRKGLARYQLGGTHKHRSGRYSHASLVPEQN</sequence>
<organism evidence="1 2">
    <name type="scientific">Thermocoleostomius sinensis A174</name>
    <dbReference type="NCBI Taxonomy" id="2016057"/>
    <lineage>
        <taxon>Bacteria</taxon>
        <taxon>Bacillati</taxon>
        <taxon>Cyanobacteriota</taxon>
        <taxon>Cyanophyceae</taxon>
        <taxon>Oculatellales</taxon>
        <taxon>Oculatellaceae</taxon>
        <taxon>Thermocoleostomius</taxon>
    </lineage>
</organism>
<gene>
    <name evidence="1" type="ORF">OXH18_03235</name>
</gene>
<evidence type="ECO:0000313" key="1">
    <source>
        <dbReference type="EMBL" id="WAL61029.1"/>
    </source>
</evidence>
<dbReference type="EMBL" id="CP113797">
    <property type="protein sequence ID" value="WAL61029.1"/>
    <property type="molecule type" value="Genomic_DNA"/>
</dbReference>
<keyword evidence="2" id="KW-1185">Reference proteome</keyword>
<dbReference type="AlphaFoldDB" id="A0A9E8ZD11"/>
<dbReference type="RefSeq" id="WP_268610984.1">
    <property type="nucleotide sequence ID" value="NZ_CP113797.1"/>
</dbReference>
<reference evidence="1" key="1">
    <citation type="submission" date="2022-12" db="EMBL/GenBank/DDBJ databases">
        <title>Polyphasic identification of a Novel Hot-Spring Cyanobacterium Ocullathermofonsia sinensis gen nov. sp. nov. and Genomic Insights on its Adaptations to the Thermal Habitat.</title>
        <authorList>
            <person name="Daroch M."/>
            <person name="Tang J."/>
            <person name="Jiang Y."/>
        </authorList>
    </citation>
    <scope>NUCLEOTIDE SEQUENCE</scope>
    <source>
        <strain evidence="1">PKUAC-SCTA174</strain>
    </source>
</reference>
<dbReference type="KEGG" id="tsin:OXH18_03235"/>
<protein>
    <submittedName>
        <fullName evidence="1">Uncharacterized protein</fullName>
    </submittedName>
</protein>
<evidence type="ECO:0000313" key="2">
    <source>
        <dbReference type="Proteomes" id="UP001163152"/>
    </source>
</evidence>
<proteinExistence type="predicted"/>